<dbReference type="CDD" id="cd04301">
    <property type="entry name" value="NAT_SF"/>
    <property type="match status" value="1"/>
</dbReference>
<proteinExistence type="predicted"/>
<dbReference type="EMBL" id="CP054492">
    <property type="protein sequence ID" value="QOY53394.1"/>
    <property type="molecule type" value="Genomic_DNA"/>
</dbReference>
<reference evidence="2 3" key="1">
    <citation type="submission" date="2020-05" db="EMBL/GenBank/DDBJ databases">
        <title>Sulfurimonas marisnigri, sp. nov., and Sulfurimonas baltica, sp. nov., manganese oxide reducing chemolithoautotrophs of the class Epsilonproteobacteria isolated from the pelagic redoxclines of the Black and Baltic Seas and emended description of the genus Sulfurimonas.</title>
        <authorList>
            <person name="Henkel J.V."/>
            <person name="Laudan C."/>
            <person name="Werner J."/>
            <person name="Neu T."/>
            <person name="Plewe S."/>
            <person name="Sproer C."/>
            <person name="Bunk B."/>
            <person name="Schulz-Vogt H.N."/>
        </authorList>
    </citation>
    <scope>NUCLEOTIDE SEQUENCE [LARGE SCALE GENOMIC DNA]</scope>
    <source>
        <strain evidence="2 3">GD2</strain>
    </source>
</reference>
<evidence type="ECO:0000259" key="1">
    <source>
        <dbReference type="PROSITE" id="PS51186"/>
    </source>
</evidence>
<dbReference type="KEGG" id="sbal:HUE88_00495"/>
<keyword evidence="2" id="KW-0808">Transferase</keyword>
<dbReference type="SUPFAM" id="SSF55729">
    <property type="entry name" value="Acyl-CoA N-acyltransferases (Nat)"/>
    <property type="match status" value="1"/>
</dbReference>
<dbReference type="InterPro" id="IPR016181">
    <property type="entry name" value="Acyl_CoA_acyltransferase"/>
</dbReference>
<dbReference type="Gene3D" id="3.40.630.30">
    <property type="match status" value="1"/>
</dbReference>
<dbReference type="GO" id="GO:0016747">
    <property type="term" value="F:acyltransferase activity, transferring groups other than amino-acyl groups"/>
    <property type="evidence" value="ECO:0007669"/>
    <property type="project" value="InterPro"/>
</dbReference>
<dbReference type="Proteomes" id="UP000593994">
    <property type="component" value="Chromosome"/>
</dbReference>
<dbReference type="InterPro" id="IPR000182">
    <property type="entry name" value="GNAT_dom"/>
</dbReference>
<name>A0A7S7LXL9_9BACT</name>
<evidence type="ECO:0000313" key="3">
    <source>
        <dbReference type="Proteomes" id="UP000593994"/>
    </source>
</evidence>
<protein>
    <submittedName>
        <fullName evidence="2">GNAT family N-acetyltransferase</fullName>
    </submittedName>
</protein>
<keyword evidence="3" id="KW-1185">Reference proteome</keyword>
<feature type="domain" description="N-acetyltransferase" evidence="1">
    <location>
        <begin position="1"/>
        <end position="147"/>
    </location>
</feature>
<sequence length="165" mass="18583">MLHFAYRLDEVAKTVDDICELEKYTQNYGLTNRDLGLYALKENKIAGAIWLRLLKEDDNANGYVNDNTPVLTIGVKPEFRGEGVGSSMLEQLILEAGSLYENISVSVLNNNKTVSYFEKFGFSKIEESLGKSPTDGTEVMTMIKAISKELVKRPSDGYDPRKWMD</sequence>
<evidence type="ECO:0000313" key="2">
    <source>
        <dbReference type="EMBL" id="QOY53394.1"/>
    </source>
</evidence>
<dbReference type="PROSITE" id="PS51186">
    <property type="entry name" value="GNAT"/>
    <property type="match status" value="1"/>
</dbReference>
<dbReference type="Pfam" id="PF13508">
    <property type="entry name" value="Acetyltransf_7"/>
    <property type="match status" value="1"/>
</dbReference>
<accession>A0A7S7LXL9</accession>
<gene>
    <name evidence="2" type="ORF">HUE88_00495</name>
</gene>
<organism evidence="2 3">
    <name type="scientific">Candidatus Sulfurimonas baltica</name>
    <dbReference type="NCBI Taxonomy" id="2740404"/>
    <lineage>
        <taxon>Bacteria</taxon>
        <taxon>Pseudomonadati</taxon>
        <taxon>Campylobacterota</taxon>
        <taxon>Epsilonproteobacteria</taxon>
        <taxon>Campylobacterales</taxon>
        <taxon>Sulfurimonadaceae</taxon>
        <taxon>Sulfurimonas</taxon>
    </lineage>
</organism>
<dbReference type="AlphaFoldDB" id="A0A7S7LXL9"/>